<dbReference type="PANTHER" id="PTHR30093:SF34">
    <property type="entry name" value="PREPILIN PEPTIDASE-DEPENDENT PROTEIN D"/>
    <property type="match status" value="1"/>
</dbReference>
<dbReference type="PROSITE" id="PS00409">
    <property type="entry name" value="PROKAR_NTER_METHYL"/>
    <property type="match status" value="1"/>
</dbReference>
<gene>
    <name evidence="6" type="ORF">BCT50_17050</name>
    <name evidence="5" type="ORF">BCV38_12640</name>
</gene>
<protein>
    <submittedName>
        <fullName evidence="6">Pilus assembly protein PilA</fullName>
    </submittedName>
</protein>
<evidence type="ECO:0000256" key="2">
    <source>
        <dbReference type="ARBA" id="ARBA00022481"/>
    </source>
</evidence>
<keyword evidence="4" id="KW-1133">Transmembrane helix</keyword>
<dbReference type="Proteomes" id="UP000239763">
    <property type="component" value="Unassembled WGS sequence"/>
</dbReference>
<organism evidence="6 7">
    <name type="scientific">Vibrio lentus</name>
    <dbReference type="NCBI Taxonomy" id="136468"/>
    <lineage>
        <taxon>Bacteria</taxon>
        <taxon>Pseudomonadati</taxon>
        <taxon>Pseudomonadota</taxon>
        <taxon>Gammaproteobacteria</taxon>
        <taxon>Vibrionales</taxon>
        <taxon>Vibrionaceae</taxon>
        <taxon>Vibrio</taxon>
    </lineage>
</organism>
<evidence type="ECO:0000313" key="7">
    <source>
        <dbReference type="Proteomes" id="UP000235554"/>
    </source>
</evidence>
<dbReference type="InterPro" id="IPR045584">
    <property type="entry name" value="Pilin-like"/>
</dbReference>
<evidence type="ECO:0000313" key="8">
    <source>
        <dbReference type="Proteomes" id="UP000239763"/>
    </source>
</evidence>
<keyword evidence="2" id="KW-0488">Methylation</keyword>
<keyword evidence="4" id="KW-0472">Membrane</keyword>
<evidence type="ECO:0000256" key="1">
    <source>
        <dbReference type="ARBA" id="ARBA00005233"/>
    </source>
</evidence>
<dbReference type="NCBIfam" id="TIGR02532">
    <property type="entry name" value="IV_pilin_GFxxxE"/>
    <property type="match status" value="1"/>
</dbReference>
<evidence type="ECO:0000313" key="6">
    <source>
        <dbReference type="EMBL" id="PMM62010.1"/>
    </source>
</evidence>
<reference evidence="6" key="2">
    <citation type="submission" date="2016-07" db="EMBL/GenBank/DDBJ databases">
        <authorList>
            <person name="Kauffman K."/>
            <person name="Arevalo P."/>
            <person name="Polz M.F."/>
        </authorList>
    </citation>
    <scope>NUCLEOTIDE SEQUENCE</scope>
    <source>
        <strain evidence="6">10N.261.48.A1</strain>
        <strain evidence="5">10N.286.55.E1</strain>
    </source>
</reference>
<dbReference type="InterPro" id="IPR012902">
    <property type="entry name" value="N_methyl_site"/>
</dbReference>
<evidence type="ECO:0000313" key="5">
    <source>
        <dbReference type="EMBL" id="PME22903.1"/>
    </source>
</evidence>
<reference evidence="6 8" key="3">
    <citation type="journal article" date="2018" name="Nature">
        <title>A major lineage of non-tailed dsDNA viruses as unrecognized killers of marine bacteria.</title>
        <authorList>
            <person name="Kauffman K.M."/>
            <person name="Hussain F.A."/>
            <person name="Yang J."/>
            <person name="Arevalo P."/>
            <person name="Brown J.M."/>
            <person name="Chang W.K."/>
            <person name="VanInsberghe D."/>
            <person name="Elsherbini J."/>
            <person name="Sharma R.S."/>
            <person name="Cutler M.B."/>
            <person name="Kelly L."/>
            <person name="Polz M.F."/>
        </authorList>
    </citation>
    <scope>NUCLEOTIDE SEQUENCE</scope>
    <source>
        <strain evidence="6">10N.261.48.A1</strain>
        <strain evidence="5 8">10N.286.55.E1</strain>
    </source>
</reference>
<comment type="caution">
    <text evidence="6">The sequence shown here is derived from an EMBL/GenBank/DDBJ whole genome shotgun (WGS) entry which is preliminary data.</text>
</comment>
<sequence length="144" mass="14884">MNNKNKRTNQKGFTLIELMIVVAIIGVLSAIAVPAYKDYVSKSEASSALATLKSLQTPAELTFQEEGTLSTALSTLGISAGSNTLGTLRVSAQGSTGANPVSPAIEFKFVGGSLDQQTLTLSRDATTGWACAKSANVPELDGCS</sequence>
<feature type="transmembrane region" description="Helical" evidence="4">
    <location>
        <begin position="12"/>
        <end position="36"/>
    </location>
</feature>
<dbReference type="EMBL" id="MCZJ01000005">
    <property type="protein sequence ID" value="PMM62010.1"/>
    <property type="molecule type" value="Genomic_DNA"/>
</dbReference>
<dbReference type="SUPFAM" id="SSF54523">
    <property type="entry name" value="Pili subunits"/>
    <property type="match status" value="1"/>
</dbReference>
<name>A0A855IVA7_9VIBR</name>
<accession>A0A855IVA7</accession>
<dbReference type="GeneID" id="69647850"/>
<keyword evidence="3" id="KW-0281">Fimbrium</keyword>
<dbReference type="AlphaFoldDB" id="A0A855IVA7"/>
<dbReference type="RefSeq" id="WP_102296162.1">
    <property type="nucleotide sequence ID" value="NZ_JAAHTI010000001.1"/>
</dbReference>
<comment type="similarity">
    <text evidence="1 3">Belongs to the N-Me-Phe pilin family.</text>
</comment>
<reference evidence="7" key="1">
    <citation type="submission" date="2016-07" db="EMBL/GenBank/DDBJ databases">
        <title>Nontailed viruses are major unrecognized killers of bacteria in the ocean.</title>
        <authorList>
            <person name="Kauffman K."/>
            <person name="Hussain F."/>
            <person name="Yang J."/>
            <person name="Arevalo P."/>
            <person name="Brown J."/>
            <person name="Cutler M."/>
            <person name="Kelly L."/>
            <person name="Polz M.F."/>
        </authorList>
    </citation>
    <scope>NUCLEOTIDE SEQUENCE [LARGE SCALE GENOMIC DNA]</scope>
    <source>
        <strain evidence="7">10N.261.48.A1</strain>
    </source>
</reference>
<dbReference type="Gene3D" id="3.30.700.10">
    <property type="entry name" value="Glycoprotein, Type 4 Pilin"/>
    <property type="match status" value="1"/>
</dbReference>
<dbReference type="Pfam" id="PF07963">
    <property type="entry name" value="N_methyl"/>
    <property type="match status" value="1"/>
</dbReference>
<dbReference type="InterPro" id="IPR001082">
    <property type="entry name" value="Pilin"/>
</dbReference>
<proteinExistence type="inferred from homology"/>
<dbReference type="Proteomes" id="UP000235554">
    <property type="component" value="Unassembled WGS sequence"/>
</dbReference>
<evidence type="ECO:0000256" key="3">
    <source>
        <dbReference type="RuleBase" id="RU000389"/>
    </source>
</evidence>
<keyword evidence="4" id="KW-0812">Transmembrane</keyword>
<dbReference type="PANTHER" id="PTHR30093">
    <property type="entry name" value="GENERAL SECRETION PATHWAY PROTEIN G"/>
    <property type="match status" value="1"/>
</dbReference>
<dbReference type="EMBL" id="MCSB01000051">
    <property type="protein sequence ID" value="PME22903.1"/>
    <property type="molecule type" value="Genomic_DNA"/>
</dbReference>
<dbReference type="GO" id="GO:0007155">
    <property type="term" value="P:cell adhesion"/>
    <property type="evidence" value="ECO:0007669"/>
    <property type="project" value="InterPro"/>
</dbReference>
<dbReference type="GO" id="GO:0009289">
    <property type="term" value="C:pilus"/>
    <property type="evidence" value="ECO:0007669"/>
    <property type="project" value="InterPro"/>
</dbReference>
<dbReference type="Pfam" id="PF00114">
    <property type="entry name" value="Pilin"/>
    <property type="match status" value="1"/>
</dbReference>
<evidence type="ECO:0000256" key="4">
    <source>
        <dbReference type="SAM" id="Phobius"/>
    </source>
</evidence>
<keyword evidence="8" id="KW-1185">Reference proteome</keyword>